<keyword evidence="2" id="KW-0347">Helicase</keyword>
<accession>A0A6J5LFJ9</accession>
<evidence type="ECO:0000313" key="2">
    <source>
        <dbReference type="EMBL" id="CAB4131956.1"/>
    </source>
</evidence>
<dbReference type="GO" id="GO:0005524">
    <property type="term" value="F:ATP binding"/>
    <property type="evidence" value="ECO:0007669"/>
    <property type="project" value="InterPro"/>
</dbReference>
<dbReference type="InterPro" id="IPR027417">
    <property type="entry name" value="P-loop_NTPase"/>
</dbReference>
<dbReference type="EMBL" id="LR796255">
    <property type="protein sequence ID" value="CAB4131956.1"/>
    <property type="molecule type" value="Genomic_DNA"/>
</dbReference>
<dbReference type="Gene3D" id="3.40.50.300">
    <property type="entry name" value="P-loop containing nucleotide triphosphate hydrolases"/>
    <property type="match status" value="1"/>
</dbReference>
<feature type="domain" description="Helicase/UvrB N-terminal" evidence="1">
    <location>
        <begin position="1"/>
        <end position="61"/>
    </location>
</feature>
<evidence type="ECO:0000259" key="1">
    <source>
        <dbReference type="Pfam" id="PF04851"/>
    </source>
</evidence>
<organism evidence="2">
    <name type="scientific">uncultured Caudovirales phage</name>
    <dbReference type="NCBI Taxonomy" id="2100421"/>
    <lineage>
        <taxon>Viruses</taxon>
        <taxon>Duplodnaviria</taxon>
        <taxon>Heunggongvirae</taxon>
        <taxon>Uroviricota</taxon>
        <taxon>Caudoviricetes</taxon>
        <taxon>Peduoviridae</taxon>
        <taxon>Maltschvirus</taxon>
        <taxon>Maltschvirus maltsch</taxon>
    </lineage>
</organism>
<keyword evidence="2" id="KW-0378">Hydrolase</keyword>
<protein>
    <submittedName>
        <fullName evidence="2">Helicase/UvrB, N-terminal</fullName>
    </submittedName>
</protein>
<gene>
    <name evidence="2" type="ORF">UFOVP137_51</name>
</gene>
<dbReference type="Pfam" id="PF04851">
    <property type="entry name" value="ResIII"/>
    <property type="match status" value="1"/>
</dbReference>
<proteinExistence type="predicted"/>
<dbReference type="InterPro" id="IPR006935">
    <property type="entry name" value="Helicase/UvrB_N"/>
</dbReference>
<dbReference type="SUPFAM" id="SSF52540">
    <property type="entry name" value="P-loop containing nucleoside triphosphate hydrolases"/>
    <property type="match status" value="1"/>
</dbReference>
<reference evidence="2" key="1">
    <citation type="submission" date="2020-04" db="EMBL/GenBank/DDBJ databases">
        <authorList>
            <person name="Chiriac C."/>
            <person name="Salcher M."/>
            <person name="Ghai R."/>
            <person name="Kavagutti S V."/>
        </authorList>
    </citation>
    <scope>NUCLEOTIDE SEQUENCE</scope>
</reference>
<keyword evidence="2" id="KW-0067">ATP-binding</keyword>
<sequence>MKLRHYQTDAIQSIYDWFSAGKDAPLIVTPTGSGKSVILGGFIKRALHDHPDTHILVVTHVK</sequence>
<feature type="non-terminal residue" evidence="2">
    <location>
        <position position="62"/>
    </location>
</feature>
<dbReference type="GO" id="GO:0003677">
    <property type="term" value="F:DNA binding"/>
    <property type="evidence" value="ECO:0007669"/>
    <property type="project" value="InterPro"/>
</dbReference>
<keyword evidence="2" id="KW-0547">Nucleotide-binding</keyword>
<dbReference type="GO" id="GO:0016787">
    <property type="term" value="F:hydrolase activity"/>
    <property type="evidence" value="ECO:0007669"/>
    <property type="project" value="InterPro"/>
</dbReference>
<name>A0A6J5LFJ9_9CAUD</name>
<dbReference type="GO" id="GO:0004386">
    <property type="term" value="F:helicase activity"/>
    <property type="evidence" value="ECO:0007669"/>
    <property type="project" value="UniProtKB-KW"/>
</dbReference>